<accession>A0ABW5D4M1</accession>
<dbReference type="Proteomes" id="UP001597375">
    <property type="component" value="Unassembled WGS sequence"/>
</dbReference>
<dbReference type="PANTHER" id="PTHR23150:SF19">
    <property type="entry name" value="FORMYLGLYCINE-GENERATING ENZYME"/>
    <property type="match status" value="1"/>
</dbReference>
<dbReference type="Gene3D" id="1.10.510.10">
    <property type="entry name" value="Transferase(Phosphotransferase) domain 1"/>
    <property type="match status" value="1"/>
</dbReference>
<dbReference type="Gene3D" id="3.90.1580.10">
    <property type="entry name" value="paralog of FGE (formylglycine-generating enzyme)"/>
    <property type="match status" value="1"/>
</dbReference>
<protein>
    <submittedName>
        <fullName evidence="5">SUMF1/EgtB/PvdO family nonheme iron enzyme</fullName>
    </submittedName>
</protein>
<evidence type="ECO:0000313" key="5">
    <source>
        <dbReference type="EMBL" id="MFD2255656.1"/>
    </source>
</evidence>
<dbReference type="InterPro" id="IPR000719">
    <property type="entry name" value="Prot_kinase_dom"/>
</dbReference>
<dbReference type="InterPro" id="IPR013229">
    <property type="entry name" value="PEGA"/>
</dbReference>
<dbReference type="InterPro" id="IPR051043">
    <property type="entry name" value="Sulfatase_Mod_Factor_Kinase"/>
</dbReference>
<feature type="domain" description="Protein kinase" evidence="4">
    <location>
        <begin position="14"/>
        <end position="272"/>
    </location>
</feature>
<dbReference type="PROSITE" id="PS00108">
    <property type="entry name" value="PROTEIN_KINASE_ST"/>
    <property type="match status" value="1"/>
</dbReference>
<sequence>MPSPKRTHPNIPDHDVLRKIGGGAYGEVWMARGVTGAMRAVKVVWREDFDDERTFEREFEGILKFEPISRDHPGLVNILHVGRSPDGVSFYYYVMELGDDVETGQDINPVEYEAKTLRADGKAGVRLDTNLCIDVGLRLAEALEHLHERNLAHRDVKPSNVIFVNGKAKLADIGLVAARGQRTFVGTEGFVPPEGPGSAQADVYSLGKVLYEIATGKDRLDFPELPDEIPTGLERKRWLELNKIICDICEPRISKRKISTARDLASALHRLQRGKTRRSRNISIWATTCVLFGFASWASWQAMKDSELLPWNHVPEDAPRATIVKGLLRVVTTPEGAEVFTEDGTLIGITPTEGISAPVGSEVSYVVKKTGYRPLKISATVTKEAIEEPMIVFGTLQNFSPPKIGEKWDDHLGITYLPDGDEHVSSRYVNKKIWRDFLNSSKRSDHSVEYINISENGKPSEIVLAQWPDIIAFTDWARGGGIRNGFLTQDNEVYAKVDQSFDNAQLSKRARRENLKPFRLAVREYRYGAVQLVSEPPGAEVYVNGLAVGSTKYDGSTLLIPKVKPGPVELVIVLEGFKPLTINAKIKPGENLPIEAALVKNEGVVFGQPWKNGMEMKFEPIGSDLMASVFETRVKDYETFIRDAKYQWPRRPDFQQGPNHPIIYVSREDAQAFCDWLTEREREEERIALSHRYRLPTDVEWSRMAGLEFEVGDGPGQRDANKPGIYPWGSGWPPPETFANYADTSAAEFPGTTSDRIISGYTDGFPRTAPVGSFPANGQGLYDLSGNVQEWVSDDISATTTGSLGVVRGAGWNTYLRENLLVGWRNPVPSAFHGSYYGFRVVLSKTEAHDEAKTDN</sequence>
<dbReference type="Pfam" id="PF03781">
    <property type="entry name" value="FGE-sulfatase"/>
    <property type="match status" value="1"/>
</dbReference>
<evidence type="ECO:0000256" key="1">
    <source>
        <dbReference type="ARBA" id="ARBA00022741"/>
    </source>
</evidence>
<dbReference type="RefSeq" id="WP_386818312.1">
    <property type="nucleotide sequence ID" value="NZ_JBHUIT010000002.1"/>
</dbReference>
<dbReference type="InterPro" id="IPR017441">
    <property type="entry name" value="Protein_kinase_ATP_BS"/>
</dbReference>
<dbReference type="PANTHER" id="PTHR23150">
    <property type="entry name" value="SULFATASE MODIFYING FACTOR 1, 2"/>
    <property type="match status" value="1"/>
</dbReference>
<dbReference type="PROSITE" id="PS50011">
    <property type="entry name" value="PROTEIN_KINASE_DOM"/>
    <property type="match status" value="1"/>
</dbReference>
<comment type="caution">
    <text evidence="5">The sequence shown here is derived from an EMBL/GenBank/DDBJ whole genome shotgun (WGS) entry which is preliminary data.</text>
</comment>
<dbReference type="InterPro" id="IPR011009">
    <property type="entry name" value="Kinase-like_dom_sf"/>
</dbReference>
<evidence type="ECO:0000259" key="4">
    <source>
        <dbReference type="PROSITE" id="PS50011"/>
    </source>
</evidence>
<keyword evidence="2 3" id="KW-0067">ATP-binding</keyword>
<proteinExistence type="predicted"/>
<dbReference type="SUPFAM" id="SSF56112">
    <property type="entry name" value="Protein kinase-like (PK-like)"/>
    <property type="match status" value="1"/>
</dbReference>
<dbReference type="SMART" id="SM00220">
    <property type="entry name" value="S_TKc"/>
    <property type="match status" value="1"/>
</dbReference>
<dbReference type="Gene3D" id="3.30.200.20">
    <property type="entry name" value="Phosphorylase Kinase, domain 1"/>
    <property type="match status" value="1"/>
</dbReference>
<feature type="binding site" evidence="3">
    <location>
        <position position="42"/>
    </location>
    <ligand>
        <name>ATP</name>
        <dbReference type="ChEBI" id="CHEBI:30616"/>
    </ligand>
</feature>
<gene>
    <name evidence="5" type="ORF">ACFSSA_03125</name>
</gene>
<reference evidence="6" key="1">
    <citation type="journal article" date="2019" name="Int. J. Syst. Evol. Microbiol.">
        <title>The Global Catalogue of Microorganisms (GCM) 10K type strain sequencing project: providing services to taxonomists for standard genome sequencing and annotation.</title>
        <authorList>
            <consortium name="The Broad Institute Genomics Platform"/>
            <consortium name="The Broad Institute Genome Sequencing Center for Infectious Disease"/>
            <person name="Wu L."/>
            <person name="Ma J."/>
        </authorList>
    </citation>
    <scope>NUCLEOTIDE SEQUENCE [LARGE SCALE GENOMIC DNA]</scope>
    <source>
        <strain evidence="6">CGMCC 4.7106</strain>
    </source>
</reference>
<dbReference type="Pfam" id="PF00069">
    <property type="entry name" value="Pkinase"/>
    <property type="match status" value="1"/>
</dbReference>
<name>A0ABW5D4M1_9BACT</name>
<keyword evidence="6" id="KW-1185">Reference proteome</keyword>
<dbReference type="InterPro" id="IPR008271">
    <property type="entry name" value="Ser/Thr_kinase_AS"/>
</dbReference>
<organism evidence="5 6">
    <name type="scientific">Luteolibacter algae</name>
    <dbReference type="NCBI Taxonomy" id="454151"/>
    <lineage>
        <taxon>Bacteria</taxon>
        <taxon>Pseudomonadati</taxon>
        <taxon>Verrucomicrobiota</taxon>
        <taxon>Verrucomicrobiia</taxon>
        <taxon>Verrucomicrobiales</taxon>
        <taxon>Verrucomicrobiaceae</taxon>
        <taxon>Luteolibacter</taxon>
    </lineage>
</organism>
<dbReference type="InterPro" id="IPR042095">
    <property type="entry name" value="SUMF_sf"/>
</dbReference>
<dbReference type="InterPro" id="IPR016187">
    <property type="entry name" value="CTDL_fold"/>
</dbReference>
<dbReference type="Pfam" id="PF08308">
    <property type="entry name" value="PEGA"/>
    <property type="match status" value="1"/>
</dbReference>
<dbReference type="PROSITE" id="PS00107">
    <property type="entry name" value="PROTEIN_KINASE_ATP"/>
    <property type="match status" value="1"/>
</dbReference>
<keyword evidence="1 3" id="KW-0547">Nucleotide-binding</keyword>
<dbReference type="EMBL" id="JBHUIT010000002">
    <property type="protein sequence ID" value="MFD2255656.1"/>
    <property type="molecule type" value="Genomic_DNA"/>
</dbReference>
<dbReference type="SUPFAM" id="SSF56436">
    <property type="entry name" value="C-type lectin-like"/>
    <property type="match status" value="1"/>
</dbReference>
<evidence type="ECO:0000256" key="3">
    <source>
        <dbReference type="PROSITE-ProRule" id="PRU10141"/>
    </source>
</evidence>
<dbReference type="InterPro" id="IPR005532">
    <property type="entry name" value="SUMF_dom"/>
</dbReference>
<evidence type="ECO:0000256" key="2">
    <source>
        <dbReference type="ARBA" id="ARBA00022840"/>
    </source>
</evidence>
<evidence type="ECO:0000313" key="6">
    <source>
        <dbReference type="Proteomes" id="UP001597375"/>
    </source>
</evidence>